<reference evidence="2" key="1">
    <citation type="submission" date="2015-12" db="EMBL/GenBank/DDBJ databases">
        <title>De novo transcriptome assembly of four potential Pierce s Disease insect vectors from Arizona vineyards.</title>
        <authorList>
            <person name="Tassone E.E."/>
        </authorList>
    </citation>
    <scope>NUCLEOTIDE SEQUENCE</scope>
</reference>
<organism evidence="2">
    <name type="scientific">Clastoptera arizonana</name>
    <name type="common">Arizona spittle bug</name>
    <dbReference type="NCBI Taxonomy" id="38151"/>
    <lineage>
        <taxon>Eukaryota</taxon>
        <taxon>Metazoa</taxon>
        <taxon>Ecdysozoa</taxon>
        <taxon>Arthropoda</taxon>
        <taxon>Hexapoda</taxon>
        <taxon>Insecta</taxon>
        <taxon>Pterygota</taxon>
        <taxon>Neoptera</taxon>
        <taxon>Paraneoptera</taxon>
        <taxon>Hemiptera</taxon>
        <taxon>Auchenorrhyncha</taxon>
        <taxon>Cercopoidea</taxon>
        <taxon>Clastopteridae</taxon>
        <taxon>Clastoptera</taxon>
    </lineage>
</organism>
<proteinExistence type="predicted"/>
<dbReference type="GO" id="GO:0000492">
    <property type="term" value="P:box C/D snoRNP assembly"/>
    <property type="evidence" value="ECO:0007669"/>
    <property type="project" value="TreeGrafter"/>
</dbReference>
<accession>A0A1B6E3R7</accession>
<evidence type="ECO:0000256" key="1">
    <source>
        <dbReference type="SAM" id="MobiDB-lite"/>
    </source>
</evidence>
<name>A0A1B6E3R7_9HEMI</name>
<feature type="region of interest" description="Disordered" evidence="1">
    <location>
        <begin position="34"/>
        <end position="55"/>
    </location>
</feature>
<dbReference type="GO" id="GO:0005634">
    <property type="term" value="C:nucleus"/>
    <property type="evidence" value="ECO:0007669"/>
    <property type="project" value="TreeGrafter"/>
</dbReference>
<protein>
    <submittedName>
        <fullName evidence="2">Uncharacterized protein</fullName>
    </submittedName>
</protein>
<dbReference type="AlphaFoldDB" id="A0A1B6E3R7"/>
<dbReference type="PANTHER" id="PTHR13309">
    <property type="entry name" value="NUCLEAR FRAGILE X MENTAL RETARDATION PROTEIN INTERACTING PROTEIN 1"/>
    <property type="match status" value="1"/>
</dbReference>
<dbReference type="InterPro" id="IPR039136">
    <property type="entry name" value="NUFIP1-like"/>
</dbReference>
<dbReference type="GO" id="GO:0003723">
    <property type="term" value="F:RNA binding"/>
    <property type="evidence" value="ECO:0007669"/>
    <property type="project" value="InterPro"/>
</dbReference>
<dbReference type="PANTHER" id="PTHR13309:SF0">
    <property type="entry name" value="FMR1-INTERACTING PROTEIN NUFIP1"/>
    <property type="match status" value="1"/>
</dbReference>
<sequence length="227" mass="26464">MVNSLEDDWKGDLPQFPGTAAFLDIKKEIVEEEEQKISDDEWQNDNVTSPGTVPPLSQAFLNLCGYGSTDEDDEIPTKKIRENNFNQEHKTDEVVQKCSLSENTVNENIKLSNTHSELDLDTGPEEAPIQHEDEQHDYNGKVNKIDEKIHNNHRSKENAPEKMPENVVQNKIEKVVKRNVPYNTRFTQRRRRHTLLEKLLKKEITHERNVILQCIRFVVQNNFLHEK</sequence>
<evidence type="ECO:0000313" key="2">
    <source>
        <dbReference type="EMBL" id="JAS32537.1"/>
    </source>
</evidence>
<gene>
    <name evidence="2" type="ORF">g.10960</name>
</gene>
<dbReference type="EMBL" id="GEDC01004761">
    <property type="protein sequence ID" value="JAS32537.1"/>
    <property type="molecule type" value="Transcribed_RNA"/>
</dbReference>